<organism evidence="1 2">
    <name type="scientific">Spiromyces aspiralis</name>
    <dbReference type="NCBI Taxonomy" id="68401"/>
    <lineage>
        <taxon>Eukaryota</taxon>
        <taxon>Fungi</taxon>
        <taxon>Fungi incertae sedis</taxon>
        <taxon>Zoopagomycota</taxon>
        <taxon>Kickxellomycotina</taxon>
        <taxon>Kickxellomycetes</taxon>
        <taxon>Kickxellales</taxon>
        <taxon>Kickxellaceae</taxon>
        <taxon>Spiromyces</taxon>
    </lineage>
</organism>
<gene>
    <name evidence="1" type="ORF">EV182_005349</name>
</gene>
<comment type="caution">
    <text evidence="1">The sequence shown here is derived from an EMBL/GenBank/DDBJ whole genome shotgun (WGS) entry which is preliminary data.</text>
</comment>
<reference evidence="1" key="1">
    <citation type="submission" date="2022-06" db="EMBL/GenBank/DDBJ databases">
        <title>Phylogenomic reconstructions and comparative analyses of Kickxellomycotina fungi.</title>
        <authorList>
            <person name="Reynolds N.K."/>
            <person name="Stajich J.E."/>
            <person name="Barry K."/>
            <person name="Grigoriev I.V."/>
            <person name="Crous P."/>
            <person name="Smith M.E."/>
        </authorList>
    </citation>
    <scope>NUCLEOTIDE SEQUENCE</scope>
    <source>
        <strain evidence="1">RSA 2271</strain>
    </source>
</reference>
<evidence type="ECO:0000313" key="1">
    <source>
        <dbReference type="EMBL" id="KAJ1673381.1"/>
    </source>
</evidence>
<evidence type="ECO:0000313" key="2">
    <source>
        <dbReference type="Proteomes" id="UP001145114"/>
    </source>
</evidence>
<sequence>MRFSFITSVVCTSALVALMGCVPANAAPSYRLTANTNGGSGSGHYVISQPASHGSQQDTTSADENSSSGNSGSGSSSQGGGMSQDDLNKMLCIVNQRRAQSGKAPLSLQQNLIDSAQAHSNYQQSINQMTHDDPRGGLGSRIEAAGFPGWTSVAENVAAGQTSVESVMDAWLGSSGHLENILGDFEFCGFGRSGNMWTQEFAAASSPSSVKNILAQPSSCSAGSGSANGGSSGNNGGSNDSATTTTTAGSSQPSAPNYDTSINLPPSGENGN</sequence>
<feature type="non-terminal residue" evidence="1">
    <location>
        <position position="272"/>
    </location>
</feature>
<dbReference type="EMBL" id="JAMZIH010007019">
    <property type="protein sequence ID" value="KAJ1673381.1"/>
    <property type="molecule type" value="Genomic_DNA"/>
</dbReference>
<protein>
    <submittedName>
        <fullName evidence="1">Uncharacterized protein</fullName>
    </submittedName>
</protein>
<keyword evidence="2" id="KW-1185">Reference proteome</keyword>
<name>A0ACC1HCM2_9FUNG</name>
<dbReference type="Proteomes" id="UP001145114">
    <property type="component" value="Unassembled WGS sequence"/>
</dbReference>
<accession>A0ACC1HCM2</accession>
<proteinExistence type="predicted"/>